<evidence type="ECO:0000313" key="3">
    <source>
        <dbReference type="EMBL" id="KAF5384231.1"/>
    </source>
</evidence>
<feature type="region of interest" description="Disordered" evidence="1">
    <location>
        <begin position="335"/>
        <end position="380"/>
    </location>
</feature>
<dbReference type="Proteomes" id="UP000565441">
    <property type="component" value="Unassembled WGS sequence"/>
</dbReference>
<dbReference type="Pfam" id="PF10358">
    <property type="entry name" value="NT-C2"/>
    <property type="match status" value="1"/>
</dbReference>
<feature type="region of interest" description="Disordered" evidence="1">
    <location>
        <begin position="504"/>
        <end position="559"/>
    </location>
</feature>
<protein>
    <recommendedName>
        <fullName evidence="2">C2 NT-type domain-containing protein</fullName>
    </recommendedName>
</protein>
<dbReference type="EMBL" id="JAACJP010000005">
    <property type="protein sequence ID" value="KAF5384231.1"/>
    <property type="molecule type" value="Genomic_DNA"/>
</dbReference>
<gene>
    <name evidence="3" type="ORF">D9615_003471</name>
</gene>
<comment type="caution">
    <text evidence="3">The sequence shown here is derived from an EMBL/GenBank/DDBJ whole genome shotgun (WGS) entry which is preliminary data.</text>
</comment>
<feature type="compositionally biased region" description="Polar residues" evidence="1">
    <location>
        <begin position="601"/>
        <end position="612"/>
    </location>
</feature>
<accession>A0A8H5M881</accession>
<feature type="compositionally biased region" description="Low complexity" evidence="1">
    <location>
        <begin position="165"/>
        <end position="183"/>
    </location>
</feature>
<feature type="compositionally biased region" description="Low complexity" evidence="1">
    <location>
        <begin position="352"/>
        <end position="375"/>
    </location>
</feature>
<feature type="compositionally biased region" description="Low complexity" evidence="1">
    <location>
        <begin position="335"/>
        <end position="344"/>
    </location>
</feature>
<feature type="region of interest" description="Disordered" evidence="1">
    <location>
        <begin position="675"/>
        <end position="716"/>
    </location>
</feature>
<feature type="region of interest" description="Disordered" evidence="1">
    <location>
        <begin position="103"/>
        <end position="216"/>
    </location>
</feature>
<evidence type="ECO:0000259" key="2">
    <source>
        <dbReference type="PROSITE" id="PS51840"/>
    </source>
</evidence>
<feature type="compositionally biased region" description="Basic and acidic residues" evidence="1">
    <location>
        <begin position="450"/>
        <end position="468"/>
    </location>
</feature>
<feature type="compositionally biased region" description="Polar residues" evidence="1">
    <location>
        <begin position="535"/>
        <end position="549"/>
    </location>
</feature>
<proteinExistence type="predicted"/>
<reference evidence="3 4" key="1">
    <citation type="journal article" date="2020" name="ISME J.">
        <title>Uncovering the hidden diversity of litter-decomposition mechanisms in mushroom-forming fungi.</title>
        <authorList>
            <person name="Floudas D."/>
            <person name="Bentzer J."/>
            <person name="Ahren D."/>
            <person name="Johansson T."/>
            <person name="Persson P."/>
            <person name="Tunlid A."/>
        </authorList>
    </citation>
    <scope>NUCLEOTIDE SEQUENCE [LARGE SCALE GENOMIC DNA]</scope>
    <source>
        <strain evidence="3 4">CBS 661.87</strain>
    </source>
</reference>
<sequence>MPTATPANAHGHSTGHHHLILSNPFATVNADSDDGDNSSFDSSAPHTPTIAQPAGGLRAQLTHLLPRHAFFHVLIVVHQITNIPLVTGEFALQWKFKNVHSAPGAKGGTGLLGNLKARRKARQDERNAKGKARAGDDDLDDGDDTVSLASNEAASQRGPSIDGRSASLWSGQSSSSSSSSSSSHRGTSRTAVNSSTASSPSLTSTTTSSTTSTVPSLPASLLAAPTLASSPPATTPARGQTHFRKLKEHNVSWEYTLSILIRMDVDRDPQSMLLSCPVKLTILQRDPANLDARPTRFGIVNLDLAQYACKGEVTRRYLLRESKTNATLKLTTHLAHLPTTSAPTPSTPPTPSITTSSTSSTTTTSTSTSTNTFTAPPLPQGEILNGISNILSGPSGLGIIGEHDVYRVRPKGLDLYGPYYDQEELELDLLGGPATPSSKSKSKGKLKAIKPADNDLEQQGRRNGRERSATQSFDPSRLPLAYGPKTTETLIEALFNPVHTSHQAKESPFTVYIPPEPRPTLLANRTVPKMPSPSTPVSFIDASSRSVSAPTPTLGSLGSSTATLTATAVLPPSLSSKALSSSRVTSSPSAPAPSLTPTPKANANANSRSATPSEAGRPLPPRRSGSTGIGAGLGIMGLGMGLGVGMGVGVGVSNGNGEAGGRMSLESSNVGVGRASLESGHGGEGGKARRSVDGGQREREGKRRTSIDVEAEREQELGGKAGGVKGWWRKKSGVGTGAGLVPVAALAR</sequence>
<feature type="compositionally biased region" description="Polar residues" evidence="1">
    <location>
        <begin position="147"/>
        <end position="158"/>
    </location>
</feature>
<keyword evidence="4" id="KW-1185">Reference proteome</keyword>
<dbReference type="PANTHER" id="PTHR21456:SF1">
    <property type="entry name" value="C2 NT-TYPE DOMAIN-CONTAINING PROTEIN"/>
    <property type="match status" value="1"/>
</dbReference>
<feature type="region of interest" description="Disordered" evidence="1">
    <location>
        <begin position="575"/>
        <end position="628"/>
    </location>
</feature>
<feature type="compositionally biased region" description="Basic and acidic residues" evidence="1">
    <location>
        <begin position="684"/>
        <end position="716"/>
    </location>
</feature>
<evidence type="ECO:0000256" key="1">
    <source>
        <dbReference type="SAM" id="MobiDB-lite"/>
    </source>
</evidence>
<dbReference type="AlphaFoldDB" id="A0A8H5M881"/>
<organism evidence="3 4">
    <name type="scientific">Tricholomella constricta</name>
    <dbReference type="NCBI Taxonomy" id="117010"/>
    <lineage>
        <taxon>Eukaryota</taxon>
        <taxon>Fungi</taxon>
        <taxon>Dikarya</taxon>
        <taxon>Basidiomycota</taxon>
        <taxon>Agaricomycotina</taxon>
        <taxon>Agaricomycetes</taxon>
        <taxon>Agaricomycetidae</taxon>
        <taxon>Agaricales</taxon>
        <taxon>Tricholomatineae</taxon>
        <taxon>Lyophyllaceae</taxon>
        <taxon>Tricholomella</taxon>
    </lineage>
</organism>
<name>A0A8H5M881_9AGAR</name>
<dbReference type="OrthoDB" id="3365224at2759"/>
<feature type="compositionally biased region" description="Basic and acidic residues" evidence="1">
    <location>
        <begin position="122"/>
        <end position="136"/>
    </location>
</feature>
<evidence type="ECO:0000313" key="4">
    <source>
        <dbReference type="Proteomes" id="UP000565441"/>
    </source>
</evidence>
<dbReference type="InterPro" id="IPR039931">
    <property type="entry name" value="EEIG1/2-like"/>
</dbReference>
<dbReference type="PROSITE" id="PS51840">
    <property type="entry name" value="C2_NT"/>
    <property type="match status" value="1"/>
</dbReference>
<feature type="compositionally biased region" description="Low complexity" evidence="1">
    <location>
        <begin position="550"/>
        <end position="559"/>
    </location>
</feature>
<feature type="region of interest" description="Disordered" evidence="1">
    <location>
        <begin position="31"/>
        <end position="52"/>
    </location>
</feature>
<feature type="compositionally biased region" description="Low complexity" evidence="1">
    <location>
        <begin position="575"/>
        <end position="589"/>
    </location>
</feature>
<feature type="region of interest" description="Disordered" evidence="1">
    <location>
        <begin position="430"/>
        <end position="480"/>
    </location>
</feature>
<feature type="compositionally biased region" description="Polar residues" evidence="1">
    <location>
        <begin position="184"/>
        <end position="193"/>
    </location>
</feature>
<dbReference type="InterPro" id="IPR019448">
    <property type="entry name" value="NT-C2"/>
</dbReference>
<feature type="compositionally biased region" description="Low complexity" evidence="1">
    <location>
        <begin position="430"/>
        <end position="439"/>
    </location>
</feature>
<feature type="compositionally biased region" description="Low complexity" evidence="1">
    <location>
        <begin position="194"/>
        <end position="216"/>
    </location>
</feature>
<feature type="domain" description="C2 NT-type" evidence="2">
    <location>
        <begin position="61"/>
        <end position="336"/>
    </location>
</feature>
<dbReference type="PANTHER" id="PTHR21456">
    <property type="entry name" value="FAMILY WITH SEQUENCE SIMILARITY 102"/>
    <property type="match status" value="1"/>
</dbReference>